<protein>
    <submittedName>
        <fullName evidence="2">Entry exclusion protein TrbK-alt</fullName>
    </submittedName>
</protein>
<keyword evidence="1" id="KW-0812">Transmembrane</keyword>
<keyword evidence="1" id="KW-0472">Membrane</keyword>
<proteinExistence type="predicted"/>
<name>A0ABS7J9P3_9SPHN</name>
<dbReference type="EMBL" id="JAIGNO010000018">
    <property type="protein sequence ID" value="MBX7484043.1"/>
    <property type="molecule type" value="Genomic_DNA"/>
</dbReference>
<evidence type="ECO:0000256" key="1">
    <source>
        <dbReference type="SAM" id="Phobius"/>
    </source>
</evidence>
<gene>
    <name evidence="2" type="primary">trbK-alt</name>
    <name evidence="2" type="ORF">K3174_16050</name>
</gene>
<evidence type="ECO:0000313" key="2">
    <source>
        <dbReference type="EMBL" id="MBX7484043.1"/>
    </source>
</evidence>
<keyword evidence="1" id="KW-1133">Transmembrane helix</keyword>
<organism evidence="2 3">
    <name type="scientific">Qipengyuania qiaonensis</name>
    <dbReference type="NCBI Taxonomy" id="2867240"/>
    <lineage>
        <taxon>Bacteria</taxon>
        <taxon>Pseudomonadati</taxon>
        <taxon>Pseudomonadota</taxon>
        <taxon>Alphaproteobacteria</taxon>
        <taxon>Sphingomonadales</taxon>
        <taxon>Erythrobacteraceae</taxon>
        <taxon>Qipengyuania</taxon>
    </lineage>
</organism>
<sequence>MEPKSLARIGAIGFVAIAVTMTAIEMSRAPEPVREEPSFVIEPAGTDPLLAELRRCQALGAAGAEDRDCLAAWAENRRRFFDGRVRTVAPADQLATEEN</sequence>
<evidence type="ECO:0000313" key="3">
    <source>
        <dbReference type="Proteomes" id="UP000755104"/>
    </source>
</evidence>
<feature type="transmembrane region" description="Helical" evidence="1">
    <location>
        <begin position="6"/>
        <end position="24"/>
    </location>
</feature>
<dbReference type="NCBIfam" id="TIGR04360">
    <property type="entry name" value="other_trbK"/>
    <property type="match status" value="1"/>
</dbReference>
<dbReference type="Pfam" id="PF20084">
    <property type="entry name" value="TrbK"/>
    <property type="match status" value="1"/>
</dbReference>
<dbReference type="InterPro" id="IPR027587">
    <property type="entry name" value="TrbK"/>
</dbReference>
<keyword evidence="3" id="KW-1185">Reference proteome</keyword>
<dbReference type="RefSeq" id="WP_221560451.1">
    <property type="nucleotide sequence ID" value="NZ_JAIGNO010000018.1"/>
</dbReference>
<dbReference type="Proteomes" id="UP000755104">
    <property type="component" value="Unassembled WGS sequence"/>
</dbReference>
<accession>A0ABS7J9P3</accession>
<reference evidence="2 3" key="1">
    <citation type="submission" date="2021-08" db="EMBL/GenBank/DDBJ databases">
        <title>Comparative Genomics Analysis of the Genus Qipengyuania Reveals Extensive Genetic Diversity and Metabolic Versatility, Including the Description of Fifteen Novel Species.</title>
        <authorList>
            <person name="Liu Y."/>
        </authorList>
    </citation>
    <scope>NUCLEOTIDE SEQUENCE [LARGE SCALE GENOMIC DNA]</scope>
    <source>
        <strain evidence="2 3">6D47A</strain>
    </source>
</reference>
<comment type="caution">
    <text evidence="2">The sequence shown here is derived from an EMBL/GenBank/DDBJ whole genome shotgun (WGS) entry which is preliminary data.</text>
</comment>